<evidence type="ECO:0000313" key="4">
    <source>
        <dbReference type="Proteomes" id="UP000324222"/>
    </source>
</evidence>
<keyword evidence="2" id="KW-1133">Transmembrane helix</keyword>
<dbReference type="EMBL" id="VSRR010002191">
    <property type="protein sequence ID" value="MPC30082.1"/>
    <property type="molecule type" value="Genomic_DNA"/>
</dbReference>
<keyword evidence="4" id="KW-1185">Reference proteome</keyword>
<feature type="compositionally biased region" description="Basic and acidic residues" evidence="1">
    <location>
        <begin position="10"/>
        <end position="19"/>
    </location>
</feature>
<evidence type="ECO:0000313" key="3">
    <source>
        <dbReference type="EMBL" id="MPC30082.1"/>
    </source>
</evidence>
<gene>
    <name evidence="3" type="ORF">E2C01_023336</name>
</gene>
<dbReference type="Proteomes" id="UP000324222">
    <property type="component" value="Unassembled WGS sequence"/>
</dbReference>
<keyword evidence="2" id="KW-0472">Membrane</keyword>
<evidence type="ECO:0000256" key="2">
    <source>
        <dbReference type="SAM" id="Phobius"/>
    </source>
</evidence>
<feature type="transmembrane region" description="Helical" evidence="2">
    <location>
        <begin position="78"/>
        <end position="95"/>
    </location>
</feature>
<evidence type="ECO:0000256" key="1">
    <source>
        <dbReference type="SAM" id="MobiDB-lite"/>
    </source>
</evidence>
<reference evidence="3 4" key="1">
    <citation type="submission" date="2019-05" db="EMBL/GenBank/DDBJ databases">
        <title>Another draft genome of Portunus trituberculatus and its Hox gene families provides insights of decapod evolution.</title>
        <authorList>
            <person name="Jeong J.-H."/>
            <person name="Song I."/>
            <person name="Kim S."/>
            <person name="Choi T."/>
            <person name="Kim D."/>
            <person name="Ryu S."/>
            <person name="Kim W."/>
        </authorList>
    </citation>
    <scope>NUCLEOTIDE SEQUENCE [LARGE SCALE GENOMIC DNA]</scope>
    <source>
        <tissue evidence="3">Muscle</tissue>
    </source>
</reference>
<keyword evidence="2" id="KW-0812">Transmembrane</keyword>
<comment type="caution">
    <text evidence="3">The sequence shown here is derived from an EMBL/GenBank/DDBJ whole genome shotgun (WGS) entry which is preliminary data.</text>
</comment>
<proteinExistence type="predicted"/>
<dbReference type="AlphaFoldDB" id="A0A5B7E7R7"/>
<feature type="region of interest" description="Disordered" evidence="1">
    <location>
        <begin position="1"/>
        <end position="31"/>
    </location>
</feature>
<organism evidence="3 4">
    <name type="scientific">Portunus trituberculatus</name>
    <name type="common">Swimming crab</name>
    <name type="synonym">Neptunus trituberculatus</name>
    <dbReference type="NCBI Taxonomy" id="210409"/>
    <lineage>
        <taxon>Eukaryota</taxon>
        <taxon>Metazoa</taxon>
        <taxon>Ecdysozoa</taxon>
        <taxon>Arthropoda</taxon>
        <taxon>Crustacea</taxon>
        <taxon>Multicrustacea</taxon>
        <taxon>Malacostraca</taxon>
        <taxon>Eumalacostraca</taxon>
        <taxon>Eucarida</taxon>
        <taxon>Decapoda</taxon>
        <taxon>Pleocyemata</taxon>
        <taxon>Brachyura</taxon>
        <taxon>Eubrachyura</taxon>
        <taxon>Portunoidea</taxon>
        <taxon>Portunidae</taxon>
        <taxon>Portuninae</taxon>
        <taxon>Portunus</taxon>
    </lineage>
</organism>
<protein>
    <submittedName>
        <fullName evidence="3">Uncharacterized protein</fullName>
    </submittedName>
</protein>
<name>A0A5B7E7R7_PORTR</name>
<sequence>MSGNSSPDSAVREEKRKEVEEEEEEAVPPTPHVAKIKSIQSAEVPLSLSPDRPFNREAISRNKLNLIPLKSLYVNQQFLALIDSIAPVILLMIYMV</sequence>
<accession>A0A5B7E7R7</accession>